<dbReference type="PANTHER" id="PTHR31327">
    <property type="entry name" value="SPERM MEIOSIS PDZ DOMAIN CONTAINING PROTEINS-RELATED"/>
    <property type="match status" value="1"/>
</dbReference>
<dbReference type="Gene3D" id="2.30.42.10">
    <property type="match status" value="2"/>
</dbReference>
<feature type="domain" description="PDZ" evidence="2">
    <location>
        <begin position="160"/>
        <end position="215"/>
    </location>
</feature>
<evidence type="ECO:0000256" key="1">
    <source>
        <dbReference type="SAM" id="MobiDB-lite"/>
    </source>
</evidence>
<accession>A0AA39HLW7</accession>
<proteinExistence type="predicted"/>
<sequence>MRQRTNSRTKRQTSTESRWTNSDSGSSSSSEHSKEDADGEYPYSLSSKVVAEVLEPPPCNRLSFSVKTSLNFGVQVNENLVVNAVPPGSTAYGKLQVGDKVIGINRRKMRSLSMFTQYTRTRISPLTVVVDRPLSTYDVTPYRAKNLGIDLDSAEDIHFIVYIHYSPDISLGLAVKASDRVGVVVVASVSPGSLSEGRFEKGDFILDINGIPIHNKHTVKQLILQSLSEKNYVTAVCRRPVCNRSIELARQALGTSSGSMLDPELPADAAYIGRREALRRNGKAYTDMQISSIIKPPQKNHGTVSFQAKPSRSRNQIQGQPRTGSNLLSWIIHWFKKRK</sequence>
<dbReference type="Proteomes" id="UP001175271">
    <property type="component" value="Unassembled WGS sequence"/>
</dbReference>
<feature type="compositionally biased region" description="Polar residues" evidence="1">
    <location>
        <begin position="300"/>
        <end position="322"/>
    </location>
</feature>
<dbReference type="AlphaFoldDB" id="A0AA39HLW7"/>
<dbReference type="Pfam" id="PF00595">
    <property type="entry name" value="PDZ"/>
    <property type="match status" value="1"/>
</dbReference>
<feature type="region of interest" description="Disordered" evidence="1">
    <location>
        <begin position="1"/>
        <end position="40"/>
    </location>
</feature>
<dbReference type="SMART" id="SM00228">
    <property type="entry name" value="PDZ"/>
    <property type="match status" value="2"/>
</dbReference>
<dbReference type="EMBL" id="JAUCMV010000004">
    <property type="protein sequence ID" value="KAK0407109.1"/>
    <property type="molecule type" value="Genomic_DNA"/>
</dbReference>
<comment type="caution">
    <text evidence="3">The sequence shown here is derived from an EMBL/GenBank/DDBJ whole genome shotgun (WGS) entry which is preliminary data.</text>
</comment>
<reference evidence="3" key="1">
    <citation type="submission" date="2023-06" db="EMBL/GenBank/DDBJ databases">
        <title>Genomic analysis of the entomopathogenic nematode Steinernema hermaphroditum.</title>
        <authorList>
            <person name="Schwarz E.M."/>
            <person name="Heppert J.K."/>
            <person name="Baniya A."/>
            <person name="Schwartz H.T."/>
            <person name="Tan C.-H."/>
            <person name="Antoshechkin I."/>
            <person name="Sternberg P.W."/>
            <person name="Goodrich-Blair H."/>
            <person name="Dillman A.R."/>
        </authorList>
    </citation>
    <scope>NUCLEOTIDE SEQUENCE</scope>
    <source>
        <strain evidence="3">PS9179</strain>
        <tissue evidence="3">Whole animal</tissue>
    </source>
</reference>
<name>A0AA39HLW7_9BILA</name>
<feature type="compositionally biased region" description="Basic residues" evidence="1">
    <location>
        <begin position="1"/>
        <end position="11"/>
    </location>
</feature>
<dbReference type="InterPro" id="IPR040264">
    <property type="entry name" value="T15H9.4-like"/>
</dbReference>
<dbReference type="SUPFAM" id="SSF50156">
    <property type="entry name" value="PDZ domain-like"/>
    <property type="match status" value="2"/>
</dbReference>
<feature type="compositionally biased region" description="Low complexity" evidence="1">
    <location>
        <begin position="17"/>
        <end position="30"/>
    </location>
</feature>
<evidence type="ECO:0000313" key="4">
    <source>
        <dbReference type="Proteomes" id="UP001175271"/>
    </source>
</evidence>
<dbReference type="PROSITE" id="PS50106">
    <property type="entry name" value="PDZ"/>
    <property type="match status" value="2"/>
</dbReference>
<feature type="domain" description="PDZ" evidence="2">
    <location>
        <begin position="61"/>
        <end position="114"/>
    </location>
</feature>
<keyword evidence="4" id="KW-1185">Reference proteome</keyword>
<organism evidence="3 4">
    <name type="scientific">Steinernema hermaphroditum</name>
    <dbReference type="NCBI Taxonomy" id="289476"/>
    <lineage>
        <taxon>Eukaryota</taxon>
        <taxon>Metazoa</taxon>
        <taxon>Ecdysozoa</taxon>
        <taxon>Nematoda</taxon>
        <taxon>Chromadorea</taxon>
        <taxon>Rhabditida</taxon>
        <taxon>Tylenchina</taxon>
        <taxon>Panagrolaimomorpha</taxon>
        <taxon>Strongyloidoidea</taxon>
        <taxon>Steinernematidae</taxon>
        <taxon>Steinernema</taxon>
    </lineage>
</organism>
<dbReference type="InterPro" id="IPR001478">
    <property type="entry name" value="PDZ"/>
</dbReference>
<evidence type="ECO:0000259" key="2">
    <source>
        <dbReference type="PROSITE" id="PS50106"/>
    </source>
</evidence>
<evidence type="ECO:0000313" key="3">
    <source>
        <dbReference type="EMBL" id="KAK0407109.1"/>
    </source>
</evidence>
<protein>
    <recommendedName>
        <fullName evidence="2">PDZ domain-containing protein</fullName>
    </recommendedName>
</protein>
<gene>
    <name evidence="3" type="ORF">QR680_019002</name>
</gene>
<dbReference type="InterPro" id="IPR036034">
    <property type="entry name" value="PDZ_sf"/>
</dbReference>
<feature type="region of interest" description="Disordered" evidence="1">
    <location>
        <begin position="296"/>
        <end position="322"/>
    </location>
</feature>